<feature type="region of interest" description="Disordered" evidence="2">
    <location>
        <begin position="254"/>
        <end position="280"/>
    </location>
</feature>
<dbReference type="STRING" id="796925.A0A137NRK5"/>
<gene>
    <name evidence="3" type="ORF">CONCODRAFT_20739</name>
</gene>
<protein>
    <submittedName>
        <fullName evidence="3">Uncharacterized protein</fullName>
    </submittedName>
</protein>
<feature type="coiled-coil region" evidence="1">
    <location>
        <begin position="119"/>
        <end position="154"/>
    </location>
</feature>
<dbReference type="EMBL" id="KQ964888">
    <property type="protein sequence ID" value="KXN65399.1"/>
    <property type="molecule type" value="Genomic_DNA"/>
</dbReference>
<accession>A0A137NRK5</accession>
<feature type="compositionally biased region" description="Polar residues" evidence="2">
    <location>
        <begin position="9"/>
        <end position="19"/>
    </location>
</feature>
<dbReference type="Proteomes" id="UP000070444">
    <property type="component" value="Unassembled WGS sequence"/>
</dbReference>
<sequence length="280" mass="32384">MSNKELELQSKNLNNNTQIKPKKKVKKDKNLLSFQDDDDDIASSSSSDLKKFKMKSSIDTDPKNSLAKEQPIIKTVLDLDTETDTKDKNSEKLVEENKSRNKAVKEEEVEEEKAITKPVLSSAERKEETRLKIKQLEEELMNKANKKKADEEAKSNQKKSFLELQKEKYSKSAIIGKRRKINETDTLDKLFSFQSKLKSTKADTNQESNPLNEKECELHSVPNCQSCNRDIDSNQEENIGDSWMTHKLKFEKDRLGKDLNQRKDKLEDYTVIDPRAQKKN</sequence>
<feature type="region of interest" description="Disordered" evidence="2">
    <location>
        <begin position="1"/>
        <end position="115"/>
    </location>
</feature>
<keyword evidence="4" id="KW-1185">Reference proteome</keyword>
<evidence type="ECO:0000256" key="2">
    <source>
        <dbReference type="SAM" id="MobiDB-lite"/>
    </source>
</evidence>
<dbReference type="OMA" id="THKLKFE"/>
<dbReference type="AlphaFoldDB" id="A0A137NRK5"/>
<evidence type="ECO:0000313" key="3">
    <source>
        <dbReference type="EMBL" id="KXN65399.1"/>
    </source>
</evidence>
<feature type="compositionally biased region" description="Basic and acidic residues" evidence="2">
    <location>
        <begin position="48"/>
        <end position="62"/>
    </location>
</feature>
<evidence type="ECO:0000256" key="1">
    <source>
        <dbReference type="SAM" id="Coils"/>
    </source>
</evidence>
<reference evidence="3 4" key="1">
    <citation type="journal article" date="2015" name="Genome Biol. Evol.">
        <title>Phylogenomic analyses indicate that early fungi evolved digesting cell walls of algal ancestors of land plants.</title>
        <authorList>
            <person name="Chang Y."/>
            <person name="Wang S."/>
            <person name="Sekimoto S."/>
            <person name="Aerts A.L."/>
            <person name="Choi C."/>
            <person name="Clum A."/>
            <person name="LaButti K.M."/>
            <person name="Lindquist E.A."/>
            <person name="Yee Ngan C."/>
            <person name="Ohm R.A."/>
            <person name="Salamov A.A."/>
            <person name="Grigoriev I.V."/>
            <person name="Spatafora J.W."/>
            <person name="Berbee M.L."/>
        </authorList>
    </citation>
    <scope>NUCLEOTIDE SEQUENCE [LARGE SCALE GENOMIC DNA]</scope>
    <source>
        <strain evidence="3 4">NRRL 28638</strain>
    </source>
</reference>
<proteinExistence type="predicted"/>
<evidence type="ECO:0000313" key="4">
    <source>
        <dbReference type="Proteomes" id="UP000070444"/>
    </source>
</evidence>
<feature type="compositionally biased region" description="Basic and acidic residues" evidence="2">
    <location>
        <begin position="83"/>
        <end position="106"/>
    </location>
</feature>
<feature type="region of interest" description="Disordered" evidence="2">
    <location>
        <begin position="196"/>
        <end position="217"/>
    </location>
</feature>
<feature type="compositionally biased region" description="Polar residues" evidence="2">
    <location>
        <begin position="196"/>
        <end position="211"/>
    </location>
</feature>
<feature type="compositionally biased region" description="Basic and acidic residues" evidence="2">
    <location>
        <begin position="254"/>
        <end position="268"/>
    </location>
</feature>
<dbReference type="OrthoDB" id="442970at2759"/>
<keyword evidence="1" id="KW-0175">Coiled coil</keyword>
<organism evidence="3 4">
    <name type="scientific">Conidiobolus coronatus (strain ATCC 28846 / CBS 209.66 / NRRL 28638)</name>
    <name type="common">Delacroixia coronata</name>
    <dbReference type="NCBI Taxonomy" id="796925"/>
    <lineage>
        <taxon>Eukaryota</taxon>
        <taxon>Fungi</taxon>
        <taxon>Fungi incertae sedis</taxon>
        <taxon>Zoopagomycota</taxon>
        <taxon>Entomophthoromycotina</taxon>
        <taxon>Entomophthoromycetes</taxon>
        <taxon>Entomophthorales</taxon>
        <taxon>Ancylistaceae</taxon>
        <taxon>Conidiobolus</taxon>
    </lineage>
</organism>
<name>A0A137NRK5_CONC2</name>